<gene>
    <name evidence="1" type="ORF">OLEA9_A106744</name>
</gene>
<sequence>YVDLVDMILSEMKIDKRVSCLQIEYIADVEMSPIRITSDSALKFYLELKRRDHLMTAFALRVSVSEVED</sequence>
<feature type="non-terminal residue" evidence="1">
    <location>
        <position position="1"/>
    </location>
</feature>
<evidence type="ECO:0000313" key="1">
    <source>
        <dbReference type="EMBL" id="CAA3003521.1"/>
    </source>
</evidence>
<dbReference type="AlphaFoldDB" id="A0A8S0TGI8"/>
<comment type="caution">
    <text evidence="1">The sequence shown here is derived from an EMBL/GenBank/DDBJ whole genome shotgun (WGS) entry which is preliminary data.</text>
</comment>
<keyword evidence="2" id="KW-1185">Reference proteome</keyword>
<dbReference type="EMBL" id="CACTIH010005978">
    <property type="protein sequence ID" value="CAA3003521.1"/>
    <property type="molecule type" value="Genomic_DNA"/>
</dbReference>
<accession>A0A8S0TGI8</accession>
<proteinExistence type="predicted"/>
<protein>
    <submittedName>
        <fullName evidence="1">Uncharacterized protein</fullName>
    </submittedName>
</protein>
<dbReference type="Proteomes" id="UP000594638">
    <property type="component" value="Unassembled WGS sequence"/>
</dbReference>
<evidence type="ECO:0000313" key="2">
    <source>
        <dbReference type="Proteomes" id="UP000594638"/>
    </source>
</evidence>
<dbReference type="OrthoDB" id="1211624at2759"/>
<name>A0A8S0TGI8_OLEEU</name>
<dbReference type="Gramene" id="OE9A106744T1">
    <property type="protein sequence ID" value="OE9A106744C1"/>
    <property type="gene ID" value="OE9A106744"/>
</dbReference>
<reference evidence="1 2" key="1">
    <citation type="submission" date="2019-12" db="EMBL/GenBank/DDBJ databases">
        <authorList>
            <person name="Alioto T."/>
            <person name="Alioto T."/>
            <person name="Gomez Garrido J."/>
        </authorList>
    </citation>
    <scope>NUCLEOTIDE SEQUENCE [LARGE SCALE GENOMIC DNA]</scope>
</reference>
<feature type="non-terminal residue" evidence="1">
    <location>
        <position position="69"/>
    </location>
</feature>
<organism evidence="1 2">
    <name type="scientific">Olea europaea subsp. europaea</name>
    <dbReference type="NCBI Taxonomy" id="158383"/>
    <lineage>
        <taxon>Eukaryota</taxon>
        <taxon>Viridiplantae</taxon>
        <taxon>Streptophyta</taxon>
        <taxon>Embryophyta</taxon>
        <taxon>Tracheophyta</taxon>
        <taxon>Spermatophyta</taxon>
        <taxon>Magnoliopsida</taxon>
        <taxon>eudicotyledons</taxon>
        <taxon>Gunneridae</taxon>
        <taxon>Pentapetalae</taxon>
        <taxon>asterids</taxon>
        <taxon>lamiids</taxon>
        <taxon>Lamiales</taxon>
        <taxon>Oleaceae</taxon>
        <taxon>Oleeae</taxon>
        <taxon>Olea</taxon>
    </lineage>
</organism>